<dbReference type="InterPro" id="IPR011008">
    <property type="entry name" value="Dimeric_a/b-barrel"/>
</dbReference>
<dbReference type="RefSeq" id="WP_250826722.1">
    <property type="nucleotide sequence ID" value="NZ_JAMOIL010000007.1"/>
</dbReference>
<evidence type="ECO:0000313" key="2">
    <source>
        <dbReference type="Proteomes" id="UP001139485"/>
    </source>
</evidence>
<accession>A0A9X2D5Z1</accession>
<name>A0A9X2D5Z1_9ACTN</name>
<dbReference type="EMBL" id="JAMOIL010000007">
    <property type="protein sequence ID" value="MCM0620022.1"/>
    <property type="molecule type" value="Genomic_DNA"/>
</dbReference>
<keyword evidence="2" id="KW-1185">Reference proteome</keyword>
<proteinExistence type="predicted"/>
<dbReference type="AlphaFoldDB" id="A0A9X2D5Z1"/>
<dbReference type="Gene3D" id="3.30.70.1060">
    <property type="entry name" value="Dimeric alpha+beta barrel"/>
    <property type="match status" value="1"/>
</dbReference>
<dbReference type="Proteomes" id="UP001139485">
    <property type="component" value="Unassembled WGS sequence"/>
</dbReference>
<reference evidence="1" key="1">
    <citation type="submission" date="2022-05" db="EMBL/GenBank/DDBJ databases">
        <authorList>
            <person name="Tuo L."/>
        </authorList>
    </citation>
    <scope>NUCLEOTIDE SEQUENCE</scope>
    <source>
        <strain evidence="1">BSK12Z-4</strain>
    </source>
</reference>
<dbReference type="SUPFAM" id="SSF54909">
    <property type="entry name" value="Dimeric alpha+beta barrel"/>
    <property type="match status" value="1"/>
</dbReference>
<organism evidence="1 2">
    <name type="scientific">Nocardioides bruguierae</name>
    <dbReference type="NCBI Taxonomy" id="2945102"/>
    <lineage>
        <taxon>Bacteria</taxon>
        <taxon>Bacillati</taxon>
        <taxon>Actinomycetota</taxon>
        <taxon>Actinomycetes</taxon>
        <taxon>Propionibacteriales</taxon>
        <taxon>Nocardioidaceae</taxon>
        <taxon>Nocardioides</taxon>
    </lineage>
</organism>
<evidence type="ECO:0000313" key="1">
    <source>
        <dbReference type="EMBL" id="MCM0620022.1"/>
    </source>
</evidence>
<sequence>MTQYLIFFNQQWVGDHPAEWFAERGPLARAAVEEMREAGVLVFAGGLEEDPAEGFSADATSGELTFSTGPYRQTPEFVGGMTIVDVPGEDEARYWGGRVAEACGWPQEVRPFKG</sequence>
<gene>
    <name evidence="1" type="ORF">M8330_06900</name>
</gene>
<comment type="caution">
    <text evidence="1">The sequence shown here is derived from an EMBL/GenBank/DDBJ whole genome shotgun (WGS) entry which is preliminary data.</text>
</comment>
<protein>
    <submittedName>
        <fullName evidence="1">YciI family protein</fullName>
    </submittedName>
</protein>